<dbReference type="InterPro" id="IPR006311">
    <property type="entry name" value="TAT_signal"/>
</dbReference>
<dbReference type="CDD" id="cd08517">
    <property type="entry name" value="PBP2_NikA_DppA_OppA_like_13"/>
    <property type="match status" value="1"/>
</dbReference>
<dbReference type="PANTHER" id="PTHR30290">
    <property type="entry name" value="PERIPLASMIC BINDING COMPONENT OF ABC TRANSPORTER"/>
    <property type="match status" value="1"/>
</dbReference>
<dbReference type="Gene3D" id="3.40.190.10">
    <property type="entry name" value="Periplasmic binding protein-like II"/>
    <property type="match status" value="1"/>
</dbReference>
<evidence type="ECO:0000259" key="5">
    <source>
        <dbReference type="Pfam" id="PF00496"/>
    </source>
</evidence>
<dbReference type="PROSITE" id="PS51318">
    <property type="entry name" value="TAT"/>
    <property type="match status" value="1"/>
</dbReference>
<dbReference type="SUPFAM" id="SSF53850">
    <property type="entry name" value="Periplasmic binding protein-like II"/>
    <property type="match status" value="1"/>
</dbReference>
<proteinExistence type="inferred from homology"/>
<dbReference type="EMBL" id="JAUSUL010000005">
    <property type="protein sequence ID" value="MDQ0317396.1"/>
    <property type="molecule type" value="Genomic_DNA"/>
</dbReference>
<evidence type="ECO:0000256" key="1">
    <source>
        <dbReference type="ARBA" id="ARBA00004418"/>
    </source>
</evidence>
<dbReference type="AlphaFoldDB" id="A0AAE4ATK9"/>
<dbReference type="InterPro" id="IPR039424">
    <property type="entry name" value="SBP_5"/>
</dbReference>
<sequence length="533" mass="58261">MSLSTISRRGMLMLTTSLAAASLLPRVAFADEAPTGGRLVVAADSEPRNLNPAIVASNSVFYISSKVVEPLAEASFDGLSPRLATSWEGSADGSTVTFKLREGVTWHDGKPFTSADVAFSAMEVWKPLQNIGRSVLANLERVETPDESTAVFHFSKPMPIQLMRNALPVVTAVLPKHVYEETEIAENPANTHPIGTGPFTFEEHRPGEYYRLAKNESYWGEGEPKLDEIIFRVLPDRAGAASALEAGEIQLAAFSQVPLVELSRMESVPGLEVVTKGYEDLTYQLIVEINHRNETLADLKVRQAIAHAIDKAFVVDTVFLGYATAATGPVPESAKEFYNPDTPSYDFDVDKANALLDEAGYPKKDDGTRFSVRLLPAPFFSETRAFGQYLRQALAAIGIDAELVNNDTPAHLNAVYKEHDFDLAIGAAVFRGDPAISTTNLVKSGIPDGVFFSNQGGYANDKIDALIDEALETVDTEKRTKLYDQFQVLVVEDLPLINVANWRFTSVASTDVVNMANNPRWVVSNWADTGLKQ</sequence>
<comment type="caution">
    <text evidence="6">The sequence shown here is derived from an EMBL/GenBank/DDBJ whole genome shotgun (WGS) entry which is preliminary data.</text>
</comment>
<name>A0AAE4ATK9_9HYPH</name>
<dbReference type="GO" id="GO:1904680">
    <property type="term" value="F:peptide transmembrane transporter activity"/>
    <property type="evidence" value="ECO:0007669"/>
    <property type="project" value="TreeGrafter"/>
</dbReference>
<dbReference type="GO" id="GO:0043190">
    <property type="term" value="C:ATP-binding cassette (ABC) transporter complex"/>
    <property type="evidence" value="ECO:0007669"/>
    <property type="project" value="InterPro"/>
</dbReference>
<keyword evidence="7" id="KW-1185">Reference proteome</keyword>
<dbReference type="Gene3D" id="3.10.105.10">
    <property type="entry name" value="Dipeptide-binding Protein, Domain 3"/>
    <property type="match status" value="1"/>
</dbReference>
<dbReference type="GO" id="GO:0030288">
    <property type="term" value="C:outer membrane-bounded periplasmic space"/>
    <property type="evidence" value="ECO:0007669"/>
    <property type="project" value="UniProtKB-ARBA"/>
</dbReference>
<organism evidence="6 7">
    <name type="scientific">Amorphus orientalis</name>
    <dbReference type="NCBI Taxonomy" id="649198"/>
    <lineage>
        <taxon>Bacteria</taxon>
        <taxon>Pseudomonadati</taxon>
        <taxon>Pseudomonadota</taxon>
        <taxon>Alphaproteobacteria</taxon>
        <taxon>Hyphomicrobiales</taxon>
        <taxon>Amorphaceae</taxon>
        <taxon>Amorphus</taxon>
    </lineage>
</organism>
<gene>
    <name evidence="6" type="ORF">J2S73_003880</name>
</gene>
<evidence type="ECO:0000256" key="4">
    <source>
        <dbReference type="SAM" id="SignalP"/>
    </source>
</evidence>
<feature type="chain" id="PRO_5041947769" evidence="4">
    <location>
        <begin position="31"/>
        <end position="533"/>
    </location>
</feature>
<protein>
    <submittedName>
        <fullName evidence="6">Peptide/nickel transport system substrate-binding protein</fullName>
    </submittedName>
</protein>
<evidence type="ECO:0000313" key="7">
    <source>
        <dbReference type="Proteomes" id="UP001229244"/>
    </source>
</evidence>
<feature type="signal peptide" evidence="4">
    <location>
        <begin position="1"/>
        <end position="30"/>
    </location>
</feature>
<dbReference type="Pfam" id="PF00496">
    <property type="entry name" value="SBP_bac_5"/>
    <property type="match status" value="1"/>
</dbReference>
<dbReference type="InterPro" id="IPR030678">
    <property type="entry name" value="Peptide/Ni-bd"/>
</dbReference>
<keyword evidence="3 4" id="KW-0732">Signal</keyword>
<dbReference type="PIRSF" id="PIRSF002741">
    <property type="entry name" value="MppA"/>
    <property type="match status" value="1"/>
</dbReference>
<dbReference type="Proteomes" id="UP001229244">
    <property type="component" value="Unassembled WGS sequence"/>
</dbReference>
<dbReference type="InterPro" id="IPR000914">
    <property type="entry name" value="SBP_5_dom"/>
</dbReference>
<accession>A0AAE4ATK9</accession>
<dbReference type="RefSeq" id="WP_306887314.1">
    <property type="nucleotide sequence ID" value="NZ_JAUSUL010000005.1"/>
</dbReference>
<dbReference type="PANTHER" id="PTHR30290:SF38">
    <property type="entry name" value="D,D-DIPEPTIDE-BINDING PERIPLASMIC PROTEIN DDPA-RELATED"/>
    <property type="match status" value="1"/>
</dbReference>
<comment type="subcellular location">
    <subcellularLocation>
        <location evidence="1">Periplasm</location>
    </subcellularLocation>
</comment>
<evidence type="ECO:0000313" key="6">
    <source>
        <dbReference type="EMBL" id="MDQ0317396.1"/>
    </source>
</evidence>
<dbReference type="GO" id="GO:0015833">
    <property type="term" value="P:peptide transport"/>
    <property type="evidence" value="ECO:0007669"/>
    <property type="project" value="TreeGrafter"/>
</dbReference>
<feature type="domain" description="Solute-binding protein family 5" evidence="5">
    <location>
        <begin position="79"/>
        <end position="434"/>
    </location>
</feature>
<reference evidence="6" key="1">
    <citation type="submission" date="2023-07" db="EMBL/GenBank/DDBJ databases">
        <title>Genomic Encyclopedia of Type Strains, Phase IV (KMG-IV): sequencing the most valuable type-strain genomes for metagenomic binning, comparative biology and taxonomic classification.</title>
        <authorList>
            <person name="Goeker M."/>
        </authorList>
    </citation>
    <scope>NUCLEOTIDE SEQUENCE</scope>
    <source>
        <strain evidence="6">DSM 21202</strain>
    </source>
</reference>
<evidence type="ECO:0000256" key="2">
    <source>
        <dbReference type="ARBA" id="ARBA00005695"/>
    </source>
</evidence>
<evidence type="ECO:0000256" key="3">
    <source>
        <dbReference type="ARBA" id="ARBA00022729"/>
    </source>
</evidence>
<comment type="similarity">
    <text evidence="2">Belongs to the bacterial solute-binding protein 5 family.</text>
</comment>